<reference evidence="1 2" key="1">
    <citation type="submission" date="2023-10" db="EMBL/GenBank/DDBJ databases">
        <authorList>
            <person name="Maclean D."/>
            <person name="Macfadyen A."/>
        </authorList>
    </citation>
    <scope>NUCLEOTIDE SEQUENCE [LARGE SCALE GENOMIC DNA]</scope>
</reference>
<evidence type="ECO:0000313" key="2">
    <source>
        <dbReference type="Proteomes" id="UP001314263"/>
    </source>
</evidence>
<protein>
    <submittedName>
        <fullName evidence="1">Uncharacterized protein</fullName>
    </submittedName>
</protein>
<proteinExistence type="predicted"/>
<accession>A0AAV1I1G8</accession>
<name>A0AAV1I1G8_9CHLO</name>
<dbReference type="Proteomes" id="UP001314263">
    <property type="component" value="Unassembled WGS sequence"/>
</dbReference>
<dbReference type="EMBL" id="CAUYUE010000004">
    <property type="protein sequence ID" value="CAK0765924.1"/>
    <property type="molecule type" value="Genomic_DNA"/>
</dbReference>
<organism evidence="1 2">
    <name type="scientific">Coccomyxa viridis</name>
    <dbReference type="NCBI Taxonomy" id="1274662"/>
    <lineage>
        <taxon>Eukaryota</taxon>
        <taxon>Viridiplantae</taxon>
        <taxon>Chlorophyta</taxon>
        <taxon>core chlorophytes</taxon>
        <taxon>Trebouxiophyceae</taxon>
        <taxon>Trebouxiophyceae incertae sedis</taxon>
        <taxon>Coccomyxaceae</taxon>
        <taxon>Coccomyxa</taxon>
    </lineage>
</organism>
<sequence length="239" mass="26474">MLVMLRHVTADKGTFVAPGALLPATGIGGTWKGKFSKYLVPDDRLMEFLGALFQAVAMAEKALTWPSGETVDISALTLQNRVTLNTPTMAIKQKEQQFCMLRAQLLPGLAYKTPEREAETVDIYINGRGVQDKTASVSGRLSLQFNVHKHLGQGKKGPYEVGDFEFLWVNLPDLERFYLISSKELECREILKSESAPGKQTICVYPDGSDRGADLWCNAYLFSYRDSDIEAKVASALSD</sequence>
<evidence type="ECO:0000313" key="1">
    <source>
        <dbReference type="EMBL" id="CAK0765924.1"/>
    </source>
</evidence>
<comment type="caution">
    <text evidence="1">The sequence shown here is derived from an EMBL/GenBank/DDBJ whole genome shotgun (WGS) entry which is preliminary data.</text>
</comment>
<keyword evidence="2" id="KW-1185">Reference proteome</keyword>
<gene>
    <name evidence="1" type="ORF">CVIRNUC_003307</name>
</gene>
<dbReference type="AlphaFoldDB" id="A0AAV1I1G8"/>